<name>A0A1H1DRW3_9PSED</name>
<dbReference type="GO" id="GO:0005737">
    <property type="term" value="C:cytoplasm"/>
    <property type="evidence" value="ECO:0007669"/>
    <property type="project" value="TreeGrafter"/>
</dbReference>
<dbReference type="OrthoDB" id="9812625at2"/>
<feature type="domain" description="Aldehyde dehydrogenase" evidence="6">
    <location>
        <begin position="4"/>
        <end position="442"/>
    </location>
</feature>
<evidence type="ECO:0000256" key="3">
    <source>
        <dbReference type="ARBA" id="ARBA00023027"/>
    </source>
</evidence>
<reference evidence="8" key="1">
    <citation type="submission" date="2016-10" db="EMBL/GenBank/DDBJ databases">
        <authorList>
            <person name="Varghese N."/>
            <person name="Submissions S."/>
        </authorList>
    </citation>
    <scope>NUCLEOTIDE SEQUENCE [LARGE SCALE GENOMIC DNA]</scope>
    <source>
        <strain evidence="8">BS3775</strain>
    </source>
</reference>
<dbReference type="InterPro" id="IPR012394">
    <property type="entry name" value="Aldehyde_DH_NAD(P)"/>
</dbReference>
<keyword evidence="2 4" id="KW-0560">Oxidoreductase</keyword>
<dbReference type="Gene3D" id="3.40.309.10">
    <property type="entry name" value="Aldehyde Dehydrogenase, Chain A, domain 2"/>
    <property type="match status" value="1"/>
</dbReference>
<organism evidence="7 8">
    <name type="scientific">Pseudomonas moorei</name>
    <dbReference type="NCBI Taxonomy" id="395599"/>
    <lineage>
        <taxon>Bacteria</taxon>
        <taxon>Pseudomonadati</taxon>
        <taxon>Pseudomonadota</taxon>
        <taxon>Gammaproteobacteria</taxon>
        <taxon>Pseudomonadales</taxon>
        <taxon>Pseudomonadaceae</taxon>
        <taxon>Pseudomonas</taxon>
    </lineage>
</organism>
<dbReference type="InterPro" id="IPR016162">
    <property type="entry name" value="Ald_DH_N"/>
</dbReference>
<keyword evidence="8" id="KW-1185">Reference proteome</keyword>
<dbReference type="CDD" id="cd07133">
    <property type="entry name" value="ALDH_CALDH_CalB"/>
    <property type="match status" value="1"/>
</dbReference>
<dbReference type="SUPFAM" id="SSF53720">
    <property type="entry name" value="ALDH-like"/>
    <property type="match status" value="1"/>
</dbReference>
<evidence type="ECO:0000256" key="2">
    <source>
        <dbReference type="ARBA" id="ARBA00023002"/>
    </source>
</evidence>
<dbReference type="PANTHER" id="PTHR43570">
    <property type="entry name" value="ALDEHYDE DEHYDROGENASE"/>
    <property type="match status" value="1"/>
</dbReference>
<dbReference type="InterPro" id="IPR029510">
    <property type="entry name" value="Ald_DH_CS_GLU"/>
</dbReference>
<accession>A0A1H1DRW3</accession>
<dbReference type="InterPro" id="IPR015590">
    <property type="entry name" value="Aldehyde_DH_dom"/>
</dbReference>
<evidence type="ECO:0000256" key="5">
    <source>
        <dbReference type="RuleBase" id="RU003345"/>
    </source>
</evidence>
<dbReference type="GO" id="GO:0006081">
    <property type="term" value="P:aldehyde metabolic process"/>
    <property type="evidence" value="ECO:0007669"/>
    <property type="project" value="InterPro"/>
</dbReference>
<gene>
    <name evidence="7" type="ORF">SAMN04490195_1837</name>
</gene>
<protein>
    <recommendedName>
        <fullName evidence="4">Aldehyde dehydrogenase</fullName>
    </recommendedName>
</protein>
<dbReference type="InterPro" id="IPR016161">
    <property type="entry name" value="Ald_DH/histidinol_DH"/>
</dbReference>
<comment type="similarity">
    <text evidence="1 4 5">Belongs to the aldehyde dehydrogenase family.</text>
</comment>
<evidence type="ECO:0000259" key="6">
    <source>
        <dbReference type="Pfam" id="PF00171"/>
    </source>
</evidence>
<evidence type="ECO:0000313" key="7">
    <source>
        <dbReference type="EMBL" id="SDQ78616.1"/>
    </source>
</evidence>
<dbReference type="InterPro" id="IPR016163">
    <property type="entry name" value="Ald_DH_C"/>
</dbReference>
<dbReference type="PANTHER" id="PTHR43570:SF20">
    <property type="entry name" value="ALDEHYDE DEHYDROGENASE ALDX-RELATED"/>
    <property type="match status" value="1"/>
</dbReference>
<dbReference type="AlphaFoldDB" id="A0A1H1DRW3"/>
<dbReference type="EMBL" id="FNKJ01000003">
    <property type="protein sequence ID" value="SDQ78616.1"/>
    <property type="molecule type" value="Genomic_DNA"/>
</dbReference>
<sequence>MSAIESWTSTDIRTVLEKQRAAFLANEPWTAGQRGELLDRAISLLVNHEQEIIDALTADFGHRSPGFSKGSEVLSPLATLKQTKAELAEWMRPEKRQARAGEAWVQYQPLGVVGIVTAWNVPGYMVFSGLAGALAAGNRVMIKPSEFTPHTSALIARLIRSVYAEDEVAVVLGGADVGQAFCGQPFDHLLFTGATSIGKHVLRAAAENLVPVTLELGGKSPTIISRSADFKDAVAKTVVGKLLNAGQLCVAPDYVFVPRESVDTFIAIAKAVVAGFLPTLKDNPDYTSIINSRHYERLLGYLSEAREAGVELIELNAAAEDFSDGKLNKIVPTLLRDPGNDLQVMQDEIFGPLLPIKPYDTIAEVIALINARPRPLALYYFGNDAAEEALVLTRTCSGGVTLNGVLSHASTEGLPFGGVGQSGMGAYHGIDGFRTFSHAKAVLRNLPNPA</sequence>
<dbReference type="Pfam" id="PF00171">
    <property type="entry name" value="Aldedh"/>
    <property type="match status" value="1"/>
</dbReference>
<evidence type="ECO:0000256" key="4">
    <source>
        <dbReference type="PIRNR" id="PIRNR036492"/>
    </source>
</evidence>
<dbReference type="Gene3D" id="3.40.605.10">
    <property type="entry name" value="Aldehyde Dehydrogenase, Chain A, domain 1"/>
    <property type="match status" value="1"/>
</dbReference>
<proteinExistence type="inferred from homology"/>
<dbReference type="PROSITE" id="PS00687">
    <property type="entry name" value="ALDEHYDE_DEHYDR_GLU"/>
    <property type="match status" value="1"/>
</dbReference>
<dbReference type="GO" id="GO:0004029">
    <property type="term" value="F:aldehyde dehydrogenase (NAD+) activity"/>
    <property type="evidence" value="ECO:0007669"/>
    <property type="project" value="TreeGrafter"/>
</dbReference>
<keyword evidence="3" id="KW-0520">NAD</keyword>
<dbReference type="Proteomes" id="UP000199570">
    <property type="component" value="Unassembled WGS sequence"/>
</dbReference>
<dbReference type="RefSeq" id="WP_090320336.1">
    <property type="nucleotide sequence ID" value="NZ_FNKJ01000003.1"/>
</dbReference>
<evidence type="ECO:0000256" key="1">
    <source>
        <dbReference type="ARBA" id="ARBA00009986"/>
    </source>
</evidence>
<dbReference type="PIRSF" id="PIRSF036492">
    <property type="entry name" value="ALDH"/>
    <property type="match status" value="1"/>
</dbReference>
<evidence type="ECO:0000313" key="8">
    <source>
        <dbReference type="Proteomes" id="UP000199570"/>
    </source>
</evidence>